<dbReference type="Gene3D" id="3.30.420.10">
    <property type="entry name" value="Ribonuclease H-like superfamily/Ribonuclease H"/>
    <property type="match status" value="1"/>
</dbReference>
<evidence type="ECO:0000313" key="3">
    <source>
        <dbReference type="Proteomes" id="UP000460549"/>
    </source>
</evidence>
<dbReference type="InterPro" id="IPR050900">
    <property type="entry name" value="Transposase_IS3/IS150/IS904"/>
</dbReference>
<sequence length="277" mass="32289">MRELRKEFCLSELLAFYDVPKSSYLNWAKRAVDDPDAGLRERIKEIFADTGSIYGFRRIGLALKDEGLIVNHKKIRRIMKELKLVPRMVKSEKKYSSYKGDVGKVAKNILARNFDVKEPDRVWASDVTEFKTDEGKVYLSPIKDFCTGEIISYRYSVSADMNLVISMIRSAITAHPCIDGLLFHTDQGWQYQHSSFVNCLKANGIVQSMSRKGNCIDNSKMETFFGHMKREMYYGRKFATRKELYEAIDMYIKFYNEKRYQIKLKGLPPLEFRKQVS</sequence>
<dbReference type="Pfam" id="PF13333">
    <property type="entry name" value="rve_2"/>
    <property type="match status" value="1"/>
</dbReference>
<dbReference type="GO" id="GO:0003676">
    <property type="term" value="F:nucleic acid binding"/>
    <property type="evidence" value="ECO:0007669"/>
    <property type="project" value="InterPro"/>
</dbReference>
<dbReference type="InterPro" id="IPR048020">
    <property type="entry name" value="Transpos_IS3"/>
</dbReference>
<dbReference type="Proteomes" id="UP000460549">
    <property type="component" value="Unassembled WGS sequence"/>
</dbReference>
<reference evidence="2 3" key="1">
    <citation type="submission" date="2019-08" db="EMBL/GenBank/DDBJ databases">
        <title>In-depth cultivation of the pig gut microbiome towards novel bacterial diversity and tailored functional studies.</title>
        <authorList>
            <person name="Wylensek D."/>
            <person name="Hitch T.C.A."/>
            <person name="Clavel T."/>
        </authorList>
    </citation>
    <scope>NUCLEOTIDE SEQUENCE [LARGE SCALE GENOMIC DNA]</scope>
    <source>
        <strain evidence="2 3">NM-380-WT-3C1</strain>
    </source>
</reference>
<accession>A0A7X2TSV6</accession>
<gene>
    <name evidence="2" type="ORF">FYJ80_11535</name>
</gene>
<dbReference type="GO" id="GO:0015074">
    <property type="term" value="P:DNA integration"/>
    <property type="evidence" value="ECO:0007669"/>
    <property type="project" value="InterPro"/>
</dbReference>
<dbReference type="InterPro" id="IPR036397">
    <property type="entry name" value="RNaseH_sf"/>
</dbReference>
<dbReference type="NCBIfam" id="NF033516">
    <property type="entry name" value="transpos_IS3"/>
    <property type="match status" value="1"/>
</dbReference>
<feature type="domain" description="Integrase catalytic" evidence="1">
    <location>
        <begin position="115"/>
        <end position="277"/>
    </location>
</feature>
<proteinExistence type="predicted"/>
<dbReference type="EMBL" id="VUNN01000059">
    <property type="protein sequence ID" value="MSU07373.1"/>
    <property type="molecule type" value="Genomic_DNA"/>
</dbReference>
<keyword evidence="3" id="KW-1185">Reference proteome</keyword>
<dbReference type="InterPro" id="IPR001584">
    <property type="entry name" value="Integrase_cat-core"/>
</dbReference>
<dbReference type="InterPro" id="IPR012337">
    <property type="entry name" value="RNaseH-like_sf"/>
</dbReference>
<dbReference type="PANTHER" id="PTHR46889:SF4">
    <property type="entry name" value="TRANSPOSASE INSO FOR INSERTION SEQUENCE ELEMENT IS911B-RELATED"/>
    <property type="match status" value="1"/>
</dbReference>
<dbReference type="AlphaFoldDB" id="A0A7X2TSV6"/>
<evidence type="ECO:0000313" key="2">
    <source>
        <dbReference type="EMBL" id="MSU07373.1"/>
    </source>
</evidence>
<dbReference type="InterPro" id="IPR025948">
    <property type="entry name" value="HTH-like_dom"/>
</dbReference>
<evidence type="ECO:0000259" key="1">
    <source>
        <dbReference type="PROSITE" id="PS50994"/>
    </source>
</evidence>
<dbReference type="Pfam" id="PF00665">
    <property type="entry name" value="rve"/>
    <property type="match status" value="1"/>
</dbReference>
<name>A0A7X2TSV6_9SPIO</name>
<organism evidence="2 3">
    <name type="scientific">Bullifex porci</name>
    <dbReference type="NCBI Taxonomy" id="2606638"/>
    <lineage>
        <taxon>Bacteria</taxon>
        <taxon>Pseudomonadati</taxon>
        <taxon>Spirochaetota</taxon>
        <taxon>Spirochaetia</taxon>
        <taxon>Spirochaetales</taxon>
        <taxon>Spirochaetaceae</taxon>
        <taxon>Bullifex</taxon>
    </lineage>
</organism>
<comment type="caution">
    <text evidence="2">The sequence shown here is derived from an EMBL/GenBank/DDBJ whole genome shotgun (WGS) entry which is preliminary data.</text>
</comment>
<dbReference type="PROSITE" id="PS50994">
    <property type="entry name" value="INTEGRASE"/>
    <property type="match status" value="1"/>
</dbReference>
<dbReference type="Pfam" id="PF13276">
    <property type="entry name" value="HTH_21"/>
    <property type="match status" value="1"/>
</dbReference>
<dbReference type="PANTHER" id="PTHR46889">
    <property type="entry name" value="TRANSPOSASE INSF FOR INSERTION SEQUENCE IS3B-RELATED"/>
    <property type="match status" value="1"/>
</dbReference>
<protein>
    <submittedName>
        <fullName evidence="2">IS3 family transposase</fullName>
    </submittedName>
</protein>
<dbReference type="SUPFAM" id="SSF53098">
    <property type="entry name" value="Ribonuclease H-like"/>
    <property type="match status" value="1"/>
</dbReference>